<evidence type="ECO:0000256" key="1">
    <source>
        <dbReference type="ARBA" id="ARBA00022723"/>
    </source>
</evidence>
<feature type="binding site" evidence="5">
    <location>
        <position position="146"/>
    </location>
    <ligand>
        <name>Mn(2+)</name>
        <dbReference type="ChEBI" id="CHEBI:29035"/>
        <label>2</label>
    </ligand>
</feature>
<protein>
    <recommendedName>
        <fullName evidence="5 6">Formimidoylglutamase</fullName>
        <ecNumber evidence="5 6">3.5.3.8</ecNumber>
    </recommendedName>
    <alternativeName>
        <fullName evidence="5">Formiminoglutamase</fullName>
    </alternativeName>
    <alternativeName>
        <fullName evidence="5">Formiminoglutamate hydrolase</fullName>
    </alternativeName>
</protein>
<dbReference type="GO" id="GO:0050415">
    <property type="term" value="F:formimidoylglutamase activity"/>
    <property type="evidence" value="ECO:0007669"/>
    <property type="project" value="UniProtKB-EC"/>
</dbReference>
<dbReference type="PIRSF" id="PIRSF036979">
    <property type="entry name" value="Arginase"/>
    <property type="match status" value="1"/>
</dbReference>
<feature type="binding site" evidence="5">
    <location>
        <position position="233"/>
    </location>
    <ligand>
        <name>Mn(2+)</name>
        <dbReference type="ChEBI" id="CHEBI:29035"/>
        <label>1</label>
    </ligand>
</feature>
<evidence type="ECO:0000256" key="7">
    <source>
        <dbReference type="PROSITE-ProRule" id="PRU00742"/>
    </source>
</evidence>
<dbReference type="NCBIfam" id="TIGR01227">
    <property type="entry name" value="hutG"/>
    <property type="match status" value="1"/>
</dbReference>
<comment type="function">
    <text evidence="5">Catalyzes the conversion of N-formimidoyl-L-glutamate to L-glutamate and formamide.</text>
</comment>
<feature type="binding site" evidence="5">
    <location>
        <position position="144"/>
    </location>
    <ligand>
        <name>Mn(2+)</name>
        <dbReference type="ChEBI" id="CHEBI:29035"/>
        <label>1</label>
    </ligand>
</feature>
<feature type="binding site" evidence="5">
    <location>
        <position position="233"/>
    </location>
    <ligand>
        <name>Mn(2+)</name>
        <dbReference type="ChEBI" id="CHEBI:29035"/>
        <label>2</label>
    </ligand>
</feature>
<comment type="pathway">
    <text evidence="5">Amino-acid degradation; L-histidine degradation into L-glutamate; L-glutamate from N-formimidoyl-L-glutamate (hydrolase route): step 1/1.</text>
</comment>
<dbReference type="InterPro" id="IPR006035">
    <property type="entry name" value="Ureohydrolase"/>
</dbReference>
<evidence type="ECO:0000256" key="3">
    <source>
        <dbReference type="ARBA" id="ARBA00022808"/>
    </source>
</evidence>
<dbReference type="InterPro" id="IPR005923">
    <property type="entry name" value="HutG"/>
</dbReference>
<comment type="similarity">
    <text evidence="5 7">Belongs to the arginase family.</text>
</comment>
<accession>A0ABS8GA68</accession>
<keyword evidence="2 5" id="KW-0378">Hydrolase</keyword>
<dbReference type="InterPro" id="IPR023696">
    <property type="entry name" value="Ureohydrolase_dom_sf"/>
</dbReference>
<organism evidence="8 9">
    <name type="scientific">Fluctibacter halophilus</name>
    <dbReference type="NCBI Taxonomy" id="226011"/>
    <lineage>
        <taxon>Bacteria</taxon>
        <taxon>Pseudomonadati</taxon>
        <taxon>Pseudomonadota</taxon>
        <taxon>Gammaproteobacteria</taxon>
        <taxon>Alteromonadales</taxon>
        <taxon>Alteromonadaceae</taxon>
        <taxon>Fluctibacter</taxon>
    </lineage>
</organism>
<dbReference type="Pfam" id="PF00491">
    <property type="entry name" value="Arginase"/>
    <property type="match status" value="1"/>
</dbReference>
<evidence type="ECO:0000256" key="5">
    <source>
        <dbReference type="HAMAP-Rule" id="MF_00737"/>
    </source>
</evidence>
<feature type="binding site" evidence="5">
    <location>
        <position position="117"/>
    </location>
    <ligand>
        <name>Mn(2+)</name>
        <dbReference type="ChEBI" id="CHEBI:29035"/>
        <label>1</label>
    </ligand>
</feature>
<evidence type="ECO:0000256" key="4">
    <source>
        <dbReference type="ARBA" id="ARBA00023211"/>
    </source>
</evidence>
<comment type="cofactor">
    <cofactor evidence="5">
        <name>Mn(2+)</name>
        <dbReference type="ChEBI" id="CHEBI:29035"/>
    </cofactor>
    <text evidence="5">Binds 2 manganese ions per subunit.</text>
</comment>
<proteinExistence type="inferred from homology"/>
<keyword evidence="1 5" id="KW-0479">Metal-binding</keyword>
<dbReference type="SUPFAM" id="SSF52768">
    <property type="entry name" value="Arginase/deacetylase"/>
    <property type="match status" value="1"/>
</dbReference>
<feature type="binding site" evidence="5">
    <location>
        <position position="235"/>
    </location>
    <ligand>
        <name>Mn(2+)</name>
        <dbReference type="ChEBI" id="CHEBI:29035"/>
        <label>2</label>
    </ligand>
</feature>
<dbReference type="PANTHER" id="PTHR11358:SF35">
    <property type="entry name" value="FORMIMIDOYLGLUTAMASE"/>
    <property type="match status" value="1"/>
</dbReference>
<feature type="binding site" evidence="5">
    <location>
        <position position="148"/>
    </location>
    <ligand>
        <name>Mn(2+)</name>
        <dbReference type="ChEBI" id="CHEBI:29035"/>
        <label>1</label>
    </ligand>
</feature>
<keyword evidence="4 5" id="KW-0464">Manganese</keyword>
<name>A0ABS8GA68_9ALTE</name>
<gene>
    <name evidence="5 8" type="primary">hutG</name>
    <name evidence="8" type="ORF">LJ739_14625</name>
</gene>
<dbReference type="EC" id="3.5.3.8" evidence="5 6"/>
<keyword evidence="3 5" id="KW-0369">Histidine metabolism</keyword>
<evidence type="ECO:0000256" key="2">
    <source>
        <dbReference type="ARBA" id="ARBA00022801"/>
    </source>
</evidence>
<dbReference type="Proteomes" id="UP001520878">
    <property type="component" value="Unassembled WGS sequence"/>
</dbReference>
<dbReference type="RefSeq" id="WP_229161657.1">
    <property type="nucleotide sequence ID" value="NZ_JAJEWP010000004.1"/>
</dbReference>
<dbReference type="CDD" id="cd09988">
    <property type="entry name" value="Formimidoylglutamase"/>
    <property type="match status" value="1"/>
</dbReference>
<dbReference type="HAMAP" id="MF_00737">
    <property type="entry name" value="Formimidoylglutam"/>
    <property type="match status" value="1"/>
</dbReference>
<evidence type="ECO:0000313" key="9">
    <source>
        <dbReference type="Proteomes" id="UP001520878"/>
    </source>
</evidence>
<feature type="binding site" evidence="5">
    <location>
        <position position="144"/>
    </location>
    <ligand>
        <name>Mn(2+)</name>
        <dbReference type="ChEBI" id="CHEBI:29035"/>
        <label>2</label>
    </ligand>
</feature>
<sequence length="312" mass="33933">MFKWQGRIDSEDGSRGLRWHQVIDHDDHLKHPKSVALVGLACDLGVQANKGRVGAVDGPNSIRAALANLPWHWDAALADLGDSHAKHDLASVQNDYAAKVTEGLAHHSLVIGLGGGHEIGWGSYLGLEAALANKQQRIGIINFDAHFDLRRPAPDTSSGTPFRQVAEHRQQHGLPFDYACLGVSKAANTPALFDFAAASGTRFLFDHQCQMDAAVTLLAPMLRDIDELYVTICLDAFPAAIAPGVSAPSALGISPQFVITMLDWLAAQQSRLNYRWRLCDIAEMNPRYDSDNRTAKLAARLAFETVDALIGK</sequence>
<dbReference type="PROSITE" id="PS51409">
    <property type="entry name" value="ARGINASE_2"/>
    <property type="match status" value="1"/>
</dbReference>
<dbReference type="PANTHER" id="PTHR11358">
    <property type="entry name" value="ARGINASE/AGMATINASE"/>
    <property type="match status" value="1"/>
</dbReference>
<reference evidence="8 9" key="1">
    <citation type="submission" date="2021-10" db="EMBL/GenBank/DDBJ databases">
        <title>Draft genome of Aestuariibacter halophilus JC2043.</title>
        <authorList>
            <person name="Emsley S.A."/>
            <person name="Pfannmuller K.M."/>
            <person name="Ushijima B."/>
            <person name="Saw J.H."/>
            <person name="Videau P."/>
        </authorList>
    </citation>
    <scope>NUCLEOTIDE SEQUENCE [LARGE SCALE GENOMIC DNA]</scope>
    <source>
        <strain evidence="8 9">JC2043</strain>
    </source>
</reference>
<dbReference type="Gene3D" id="3.40.800.10">
    <property type="entry name" value="Ureohydrolase domain"/>
    <property type="match status" value="1"/>
</dbReference>
<evidence type="ECO:0000256" key="6">
    <source>
        <dbReference type="NCBIfam" id="TIGR01227"/>
    </source>
</evidence>
<dbReference type="EMBL" id="JAJEWP010000004">
    <property type="protein sequence ID" value="MCC2617485.1"/>
    <property type="molecule type" value="Genomic_DNA"/>
</dbReference>
<evidence type="ECO:0000313" key="8">
    <source>
        <dbReference type="EMBL" id="MCC2617485.1"/>
    </source>
</evidence>
<keyword evidence="9" id="KW-1185">Reference proteome</keyword>
<comment type="catalytic activity">
    <reaction evidence="5">
        <text>N-formimidoyl-L-glutamate + H2O = formamide + L-glutamate</text>
        <dbReference type="Rhea" id="RHEA:22492"/>
        <dbReference type="ChEBI" id="CHEBI:15377"/>
        <dbReference type="ChEBI" id="CHEBI:16397"/>
        <dbReference type="ChEBI" id="CHEBI:29985"/>
        <dbReference type="ChEBI" id="CHEBI:58928"/>
        <dbReference type="EC" id="3.5.3.8"/>
    </reaction>
</comment>
<comment type="caution">
    <text evidence="8">The sequence shown here is derived from an EMBL/GenBank/DDBJ whole genome shotgun (WGS) entry which is preliminary data.</text>
</comment>